<evidence type="ECO:0000256" key="2">
    <source>
        <dbReference type="ARBA" id="ARBA00022884"/>
    </source>
</evidence>
<keyword evidence="1" id="KW-0378">Hydrolase</keyword>
<dbReference type="Pfam" id="PF13976">
    <property type="entry name" value="gag_pre-integrs"/>
    <property type="match status" value="1"/>
</dbReference>
<dbReference type="GO" id="GO:0015074">
    <property type="term" value="P:DNA integration"/>
    <property type="evidence" value="ECO:0007669"/>
    <property type="project" value="InterPro"/>
</dbReference>
<dbReference type="OrthoDB" id="3015170at2759"/>
<evidence type="ECO:0000313" key="5">
    <source>
        <dbReference type="EMBL" id="KAF7334060.1"/>
    </source>
</evidence>
<feature type="compositionally biased region" description="Basic and acidic residues" evidence="3">
    <location>
        <begin position="19"/>
        <end position="43"/>
    </location>
</feature>
<proteinExistence type="predicted"/>
<dbReference type="InterPro" id="IPR001584">
    <property type="entry name" value="Integrase_cat-core"/>
</dbReference>
<keyword evidence="2" id="KW-0694">RNA-binding</keyword>
<evidence type="ECO:0000256" key="1">
    <source>
        <dbReference type="ARBA" id="ARBA00022750"/>
    </source>
</evidence>
<keyword evidence="6" id="KW-1185">Reference proteome</keyword>
<feature type="region of interest" description="Disordered" evidence="3">
    <location>
        <begin position="1"/>
        <end position="51"/>
    </location>
</feature>
<dbReference type="PANTHER" id="PTHR11439">
    <property type="entry name" value="GAG-POL-RELATED RETROTRANSPOSON"/>
    <property type="match status" value="1"/>
</dbReference>
<dbReference type="GO" id="GO:0005634">
    <property type="term" value="C:nucleus"/>
    <property type="evidence" value="ECO:0007669"/>
    <property type="project" value="UniProtKB-ARBA"/>
</dbReference>
<sequence>MNCKKKGHSKSDCFAPGGGKEHDRPEWYVKQQEASKKNKEKKTAGAADDDDDVALVIGVPEDDDDDNVAFTVTSDFREEEAHTSSTSASVDMIVDSGATRHFSPDRAKFITFKEIPPVPIRAADGRSFSATGKGSYQTFFPMGPGQRPTRATLLNTYYSPHMAYTLISVSTLDRAGFAVHVSDGKCLFRSPNPARKPVAIFPIIRGLYRAVSSATAPVTSPIIEATYLASRTVTISELHRRMGHINHDDLRAAVKAGTITGVNLDMDSKPQWCEVCVQAKAKRQAIPKKAKEPRPTEYGGKIVTDLKGKISVQSISGAQYAMTFTDLATHEEKPYFLKKKSEAFANYQKYEAWVMVQRGAKIKVLGTDNGGEFTSKEFETHLEKAGTFHQLTVHDTPSENGVAERGQRTHIEQVRAMLIQSGLPKYLWAEAWCHSVWLRNRSPTAALPNSITPMEKATKREPNLSKLLEWGTAVWVKVKDAGDLQIRAKKVHFVGYDLRAKGMRLWPGTRRIMVERDPRLRGSGMMMTFSNVPQSYPIRRKYPPKSANVERNEQNRGLTDANDPPVPENLRATPPPPESNPVPSQIPTPEVPAEQTIPQLPPHVRTRRTEVEKLGQPEQNTGRGHRQRKAPGFYHNLNTVLGSAESTTEDTAAMFEFLEDEDESESELDLEDDVVEDRTIVVEFAMVTENVPLTLRQAITGPDADRWKAAARSEFSQLDKLNTWDIVEAPVGAKVIRNHCVLVIKKDAYNQINKYKVRLVANGRTQIHGIHYTETYAPVVRHATLRVLLTFGAVRDWEIHQADVKNAYLNAPIDETVYMAPTPPGRRLVCRLNKGLYGTKQGGRTWYLKLRETFILLGYTVLQADNAVFISRDKLTIVAAATDDFTIIGQTLEHVDRIKSQLNGHFELVDLGEINWLLGIHITRDRKARTISLSQTAYVDQIVAQMGVSDAAPSATPMDPGIDLDLDSPGVSSNILTADETTLYCKGVGLTMYATITHPEITHHVSILSQYMHEPRSTHLKVLRRVVKYLGGVRSYQLVLGGSDLTLTGYSDASWAARRSTSGYAFYLGTSLVDWSSKKQPIVTLSSTESEYVALTHASKNLLWLRKLLSELHIPIPKPTTLFCDNQSAIVLTKNGAFHARTKHIDNRYHFIRQTVSDGHAVILYCPTNDMIADVFMKPLSRPKFVRFRELLGVEERPSSS</sequence>
<dbReference type="InterPro" id="IPR012337">
    <property type="entry name" value="RNaseH-like_sf"/>
</dbReference>
<dbReference type="Pfam" id="PF07727">
    <property type="entry name" value="RVT_2"/>
    <property type="match status" value="1"/>
</dbReference>
<dbReference type="PROSITE" id="PS50994">
    <property type="entry name" value="INTEGRASE"/>
    <property type="match status" value="1"/>
</dbReference>
<dbReference type="CDD" id="cd09272">
    <property type="entry name" value="RNase_HI_RT_Ty1"/>
    <property type="match status" value="1"/>
</dbReference>
<protein>
    <submittedName>
        <fullName evidence="5">Retrovirus-related Pol polyprotein from transposon TNT 1-94</fullName>
    </submittedName>
</protein>
<evidence type="ECO:0000256" key="3">
    <source>
        <dbReference type="SAM" id="MobiDB-lite"/>
    </source>
</evidence>
<keyword evidence="1" id="KW-0064">Aspartyl protease</keyword>
<reference evidence="5" key="1">
    <citation type="submission" date="2020-05" db="EMBL/GenBank/DDBJ databases">
        <title>Mycena genomes resolve the evolution of fungal bioluminescence.</title>
        <authorList>
            <person name="Tsai I.J."/>
        </authorList>
    </citation>
    <scope>NUCLEOTIDE SEQUENCE</scope>
    <source>
        <strain evidence="5">CCC161011</strain>
    </source>
</reference>
<dbReference type="GO" id="GO:0004190">
    <property type="term" value="F:aspartic-type endopeptidase activity"/>
    <property type="evidence" value="ECO:0007669"/>
    <property type="project" value="UniProtKB-KW"/>
</dbReference>
<dbReference type="GO" id="GO:0003723">
    <property type="term" value="F:RNA binding"/>
    <property type="evidence" value="ECO:0007669"/>
    <property type="project" value="UniProtKB-KW"/>
</dbReference>
<feature type="region of interest" description="Disordered" evidence="3">
    <location>
        <begin position="535"/>
        <end position="596"/>
    </location>
</feature>
<feature type="compositionally biased region" description="Pro residues" evidence="3">
    <location>
        <begin position="573"/>
        <end position="590"/>
    </location>
</feature>
<name>A0A8H7CEA5_9AGAR</name>
<organism evidence="5 6">
    <name type="scientific">Mycena venus</name>
    <dbReference type="NCBI Taxonomy" id="2733690"/>
    <lineage>
        <taxon>Eukaryota</taxon>
        <taxon>Fungi</taxon>
        <taxon>Dikarya</taxon>
        <taxon>Basidiomycota</taxon>
        <taxon>Agaricomycotina</taxon>
        <taxon>Agaricomycetes</taxon>
        <taxon>Agaricomycetidae</taxon>
        <taxon>Agaricales</taxon>
        <taxon>Marasmiineae</taxon>
        <taxon>Mycenaceae</taxon>
        <taxon>Mycena</taxon>
    </lineage>
</organism>
<accession>A0A8H7CEA5</accession>
<keyword evidence="1" id="KW-0645">Protease</keyword>
<dbReference type="InterPro" id="IPR025724">
    <property type="entry name" value="GAG-pre-integrase_dom"/>
</dbReference>
<gene>
    <name evidence="5" type="ORF">MVEN_02311600</name>
</gene>
<dbReference type="InterPro" id="IPR043502">
    <property type="entry name" value="DNA/RNA_pol_sf"/>
</dbReference>
<dbReference type="PANTHER" id="PTHR11439:SF483">
    <property type="entry name" value="PEPTIDE SYNTHASE GLIP-LIKE, PUTATIVE (AFU_ORTHOLOGUE AFUA_3G12920)-RELATED"/>
    <property type="match status" value="1"/>
</dbReference>
<comment type="caution">
    <text evidence="5">The sequence shown here is derived from an EMBL/GenBank/DDBJ whole genome shotgun (WGS) entry which is preliminary data.</text>
</comment>
<dbReference type="InterPro" id="IPR013103">
    <property type="entry name" value="RVT_2"/>
</dbReference>
<dbReference type="Gene3D" id="3.30.420.10">
    <property type="entry name" value="Ribonuclease H-like superfamily/Ribonuclease H"/>
    <property type="match status" value="1"/>
</dbReference>
<feature type="domain" description="Integrase catalytic" evidence="4">
    <location>
        <begin position="291"/>
        <end position="461"/>
    </location>
</feature>
<dbReference type="SUPFAM" id="SSF56672">
    <property type="entry name" value="DNA/RNA polymerases"/>
    <property type="match status" value="1"/>
</dbReference>
<evidence type="ECO:0000259" key="4">
    <source>
        <dbReference type="PROSITE" id="PS50994"/>
    </source>
</evidence>
<dbReference type="Pfam" id="PF22936">
    <property type="entry name" value="Pol_BBD"/>
    <property type="match status" value="1"/>
</dbReference>
<dbReference type="InterPro" id="IPR036397">
    <property type="entry name" value="RNaseH_sf"/>
</dbReference>
<evidence type="ECO:0000313" key="6">
    <source>
        <dbReference type="Proteomes" id="UP000620124"/>
    </source>
</evidence>
<dbReference type="EMBL" id="JACAZI010000027">
    <property type="protein sequence ID" value="KAF7334060.1"/>
    <property type="molecule type" value="Genomic_DNA"/>
</dbReference>
<dbReference type="SUPFAM" id="SSF53098">
    <property type="entry name" value="Ribonuclease H-like"/>
    <property type="match status" value="1"/>
</dbReference>
<dbReference type="Proteomes" id="UP000620124">
    <property type="component" value="Unassembled WGS sequence"/>
</dbReference>
<dbReference type="AlphaFoldDB" id="A0A8H7CEA5"/>
<dbReference type="InterPro" id="IPR054722">
    <property type="entry name" value="PolX-like_BBD"/>
</dbReference>